<dbReference type="Pfam" id="PF04324">
    <property type="entry name" value="Fer2_BFD"/>
    <property type="match status" value="1"/>
</dbReference>
<protein>
    <submittedName>
        <fullName evidence="2">NAD(P)H-nitrite reductase</fullName>
    </submittedName>
</protein>
<gene>
    <name evidence="2" type="ordered locus">Desdi_2229</name>
</gene>
<proteinExistence type="predicted"/>
<organism evidence="2 3">
    <name type="scientific">Desulfitobacterium dichloroeliminans (strain LMG P-21439 / DCA1)</name>
    <dbReference type="NCBI Taxonomy" id="871963"/>
    <lineage>
        <taxon>Bacteria</taxon>
        <taxon>Bacillati</taxon>
        <taxon>Bacillota</taxon>
        <taxon>Clostridia</taxon>
        <taxon>Eubacteriales</taxon>
        <taxon>Desulfitobacteriaceae</taxon>
        <taxon>Desulfitobacterium</taxon>
    </lineage>
</organism>
<name>L0F8Y8_DESDL</name>
<dbReference type="STRING" id="871963.Desdi_2229"/>
<sequence length="114" mass="11772">MAANRIICTKNNVDYVSIRKAMTAGARTKEEIAASAGVCTECEGCQSELETILSSVCGCKKVSLATVIEAVKAGADTVEKVSEVTGAGTGVDEVTGEECGKCKGLIQNIIDLGR</sequence>
<dbReference type="eggNOG" id="COG1251">
    <property type="taxonomic scope" value="Bacteria"/>
</dbReference>
<dbReference type="Gene3D" id="1.10.10.1100">
    <property type="entry name" value="BFD-like [2Fe-2S]-binding domain"/>
    <property type="match status" value="2"/>
</dbReference>
<reference evidence="3" key="1">
    <citation type="submission" date="2012-02" db="EMBL/GenBank/DDBJ databases">
        <title>Complete sequence of Desulfitobacterium dichloroeliminans LMG P-21439.</title>
        <authorList>
            <person name="Lucas S."/>
            <person name="Han J."/>
            <person name="Lapidus A."/>
            <person name="Cheng J.-F."/>
            <person name="Goodwin L."/>
            <person name="Pitluck S."/>
            <person name="Peters L."/>
            <person name="Ovchinnikova G."/>
            <person name="Teshima H."/>
            <person name="Detter J.C."/>
            <person name="Han C."/>
            <person name="Tapia R."/>
            <person name="Land M."/>
            <person name="Hauser L."/>
            <person name="Kyrpides N."/>
            <person name="Ivanova N."/>
            <person name="Pagani I."/>
            <person name="Kruse T."/>
            <person name="de Vos W.M."/>
            <person name="Boon N."/>
            <person name="Smidt H."/>
            <person name="Woyke T."/>
        </authorList>
    </citation>
    <scope>NUCLEOTIDE SEQUENCE [LARGE SCALE GENOMIC DNA]</scope>
    <source>
        <strain evidence="3">LMG P-21439 / DCA1</strain>
    </source>
</reference>
<dbReference type="EMBL" id="CP003344">
    <property type="protein sequence ID" value="AGA69662.1"/>
    <property type="molecule type" value="Genomic_DNA"/>
</dbReference>
<dbReference type="HOGENOM" id="CLU_2221386_0_0_9"/>
<dbReference type="RefSeq" id="WP_015262640.1">
    <property type="nucleotide sequence ID" value="NC_019903.1"/>
</dbReference>
<feature type="domain" description="BFD-like [2Fe-2S]-binding" evidence="1">
    <location>
        <begin position="56"/>
        <end position="90"/>
    </location>
</feature>
<keyword evidence="3" id="KW-1185">Reference proteome</keyword>
<accession>L0F8Y8</accession>
<dbReference type="Proteomes" id="UP000010797">
    <property type="component" value="Chromosome"/>
</dbReference>
<evidence type="ECO:0000313" key="3">
    <source>
        <dbReference type="Proteomes" id="UP000010797"/>
    </source>
</evidence>
<dbReference type="InterPro" id="IPR007419">
    <property type="entry name" value="BFD-like_2Fe2S-bd_dom"/>
</dbReference>
<evidence type="ECO:0000259" key="1">
    <source>
        <dbReference type="Pfam" id="PF04324"/>
    </source>
</evidence>
<dbReference type="KEGG" id="ddl:Desdi_2229"/>
<evidence type="ECO:0000313" key="2">
    <source>
        <dbReference type="EMBL" id="AGA69662.1"/>
    </source>
</evidence>
<dbReference type="AlphaFoldDB" id="L0F8Y8"/>
<dbReference type="OrthoDB" id="15293at2"/>
<dbReference type="InterPro" id="IPR041854">
    <property type="entry name" value="BFD-like_2Fe2S-bd_dom_sf"/>
</dbReference>